<organism evidence="3">
    <name type="scientific">Caenorhabditis remanei</name>
    <name type="common">Caenorhabditis vulgaris</name>
    <dbReference type="NCBI Taxonomy" id="31234"/>
    <lineage>
        <taxon>Eukaryota</taxon>
        <taxon>Metazoa</taxon>
        <taxon>Ecdysozoa</taxon>
        <taxon>Nematoda</taxon>
        <taxon>Chromadorea</taxon>
        <taxon>Rhabditida</taxon>
        <taxon>Rhabditina</taxon>
        <taxon>Rhabditomorpha</taxon>
        <taxon>Rhabditoidea</taxon>
        <taxon>Rhabditidae</taxon>
        <taxon>Peloderinae</taxon>
        <taxon>Caenorhabditis</taxon>
    </lineage>
</organism>
<protein>
    <recommendedName>
        <fullName evidence="4">BTB domain-containing protein</fullName>
    </recommendedName>
</protein>
<name>E3MEQ5_CAERE</name>
<proteinExistence type="predicted"/>
<dbReference type="InterPro" id="IPR008974">
    <property type="entry name" value="TRAF-like"/>
</dbReference>
<evidence type="ECO:0000256" key="1">
    <source>
        <dbReference type="SAM" id="MobiDB-lite"/>
    </source>
</evidence>
<sequence>MGANQSHTENDDSGSSGSSDSSMEKTSYLEDYPNPLGHFKSVHVIKDVDGIIATHTESTHRSKRFRKMNIAFSHRISVLNPDAFLYVFVACKVNNSFWKVRANVTVRVRNFNDQRDSIIHYCGVLDFSSYNSATQALQRRTSISLIDFIYEDSKFVRNNEMIVEVDIRVVEVEGFYQPLVINYRLAPIHSKNWFRIFHPNVIFYCNKAILKAFVKSGSHRMNFKQPSSGSFEELLDSVYGFPIPISNPNSVRNLLKYAIASNMSDVIQRVGTTIIHRSNINHSCRKIAVRFNLRRVMATINNIVFPQHAWLNKNKSINKKDVEDLDVEKMSGEIMKAIVKRVLEVGWKMEDESEEEKLMMSELFLWGSYKK</sequence>
<reference evidence="2" key="1">
    <citation type="submission" date="2007-07" db="EMBL/GenBank/DDBJ databases">
        <title>PCAP assembly of the Caenorhabditis remanei genome.</title>
        <authorList>
            <consortium name="The Caenorhabditis remanei Sequencing Consortium"/>
            <person name="Wilson R.K."/>
        </authorList>
    </citation>
    <scope>NUCLEOTIDE SEQUENCE [LARGE SCALE GENOMIC DNA]</scope>
    <source>
        <strain evidence="2">PB4641</strain>
    </source>
</reference>
<gene>
    <name evidence="2" type="ORF">CRE_21769</name>
</gene>
<dbReference type="AlphaFoldDB" id="E3MEQ5"/>
<dbReference type="HOGENOM" id="CLU_071395_0_0_1"/>
<dbReference type="Proteomes" id="UP000008281">
    <property type="component" value="Unassembled WGS sequence"/>
</dbReference>
<dbReference type="Gene3D" id="2.60.210.10">
    <property type="entry name" value="Apoptosis, Tumor Necrosis Factor Receptor Associated Protein 2, Chain A"/>
    <property type="match status" value="1"/>
</dbReference>
<dbReference type="PANTHER" id="PTHR47022:SF1">
    <property type="entry name" value="BTB AND MATH DOMAIN-CONTAINING PROTEIN 36-RELATED"/>
    <property type="match status" value="1"/>
</dbReference>
<evidence type="ECO:0008006" key="4">
    <source>
        <dbReference type="Google" id="ProtNLM"/>
    </source>
</evidence>
<dbReference type="SUPFAM" id="SSF49599">
    <property type="entry name" value="TRAF domain-like"/>
    <property type="match status" value="1"/>
</dbReference>
<feature type="region of interest" description="Disordered" evidence="1">
    <location>
        <begin position="1"/>
        <end position="27"/>
    </location>
</feature>
<evidence type="ECO:0000313" key="3">
    <source>
        <dbReference type="Proteomes" id="UP000008281"/>
    </source>
</evidence>
<evidence type="ECO:0000313" key="2">
    <source>
        <dbReference type="EMBL" id="EFP00438.1"/>
    </source>
</evidence>
<dbReference type="EMBL" id="DS268439">
    <property type="protein sequence ID" value="EFP00438.1"/>
    <property type="molecule type" value="Genomic_DNA"/>
</dbReference>
<accession>E3MEQ5</accession>
<dbReference type="PANTHER" id="PTHR47022">
    <property type="entry name" value="BTB AND MATH DOMAIN-CONTAINING PROTEIN 36-RELATED"/>
    <property type="match status" value="1"/>
</dbReference>
<dbReference type="InParanoid" id="E3MEQ5"/>
<keyword evidence="3" id="KW-1185">Reference proteome</keyword>